<accession>A0A0W1KJC8</accession>
<reference evidence="1 2" key="1">
    <citation type="submission" date="2015-11" db="EMBL/GenBank/DDBJ databases">
        <title>Draft Genome Sequence of the Type Strain Trueperella bernardiae LCDC 89-0504T, Isolated from Blood Culture.</title>
        <authorList>
            <person name="Bernier A.-M."/>
            <person name="Bernard K."/>
        </authorList>
    </citation>
    <scope>NUCLEOTIDE SEQUENCE [LARGE SCALE GENOMIC DNA]</scope>
    <source>
        <strain evidence="1 2">LCDC 89-0504</strain>
    </source>
</reference>
<protein>
    <submittedName>
        <fullName evidence="1">Uncharacterized protein</fullName>
    </submittedName>
</protein>
<sequence length="63" mass="6750">MFIETSMSLATRDSGGMAYADFGSSVKVTGIVSGIKNPLIGKSTTYVVDWRKIAATYAARLML</sequence>
<comment type="caution">
    <text evidence="1">The sequence shown here is derived from an EMBL/GenBank/DDBJ whole genome shotgun (WGS) entry which is preliminary data.</text>
</comment>
<dbReference type="PATRIC" id="fig|59561.3.peg.1015"/>
<organism evidence="1 2">
    <name type="scientific">Trueperella bernardiae</name>
    <dbReference type="NCBI Taxonomy" id="59561"/>
    <lineage>
        <taxon>Bacteria</taxon>
        <taxon>Bacillati</taxon>
        <taxon>Actinomycetota</taxon>
        <taxon>Actinomycetes</taxon>
        <taxon>Actinomycetales</taxon>
        <taxon>Actinomycetaceae</taxon>
        <taxon>Trueperella</taxon>
    </lineage>
</organism>
<dbReference type="Proteomes" id="UP000054404">
    <property type="component" value="Unassembled WGS sequence"/>
</dbReference>
<dbReference type="AlphaFoldDB" id="A0A0W1KJC8"/>
<proteinExistence type="predicted"/>
<evidence type="ECO:0000313" key="2">
    <source>
        <dbReference type="Proteomes" id="UP000054404"/>
    </source>
</evidence>
<gene>
    <name evidence="1" type="ORF">AQZ59_01022</name>
</gene>
<evidence type="ECO:0000313" key="1">
    <source>
        <dbReference type="EMBL" id="KTF04050.1"/>
    </source>
</evidence>
<keyword evidence="2" id="KW-1185">Reference proteome</keyword>
<name>A0A0W1KJC8_9ACTO</name>
<dbReference type="EMBL" id="LNIZ01000004">
    <property type="protein sequence ID" value="KTF04050.1"/>
    <property type="molecule type" value="Genomic_DNA"/>
</dbReference>
<dbReference type="STRING" id="59561.AQZ59_01022"/>